<evidence type="ECO:0000313" key="4">
    <source>
        <dbReference type="EMBL" id="PTB83065.1"/>
    </source>
</evidence>
<sequence length="136" mass="14684">MVYVVHDSVVARRSPMKILVVDDDFISLEVLKAMLSHYDATILVAQTGHEAVEQALSQRPDLLLLDHELPDMTGLDVYCEITAQLGDEAPAAAMISGHDFAEFADACAAAGIHHHLQKPVSPKGLADLLRITSGVE</sequence>
<evidence type="ECO:0000256" key="2">
    <source>
        <dbReference type="PROSITE-ProRule" id="PRU00169"/>
    </source>
</evidence>
<protein>
    <submittedName>
        <fullName evidence="5">Two-component system response regulator</fullName>
    </submittedName>
</protein>
<evidence type="ECO:0000313" key="8">
    <source>
        <dbReference type="Proteomes" id="UP000243022"/>
    </source>
</evidence>
<dbReference type="InterPro" id="IPR011006">
    <property type="entry name" value="CheY-like_superfamily"/>
</dbReference>
<dbReference type="CDD" id="cd17546">
    <property type="entry name" value="REC_hyHK_CKI1_RcsC-like"/>
    <property type="match status" value="1"/>
</dbReference>
<organism evidence="5">
    <name type="scientific">Pseudidiomarina aestuarii</name>
    <dbReference type="NCBI Taxonomy" id="624146"/>
    <lineage>
        <taxon>Bacteria</taxon>
        <taxon>Pseudomonadati</taxon>
        <taxon>Pseudomonadota</taxon>
        <taxon>Gammaproteobacteria</taxon>
        <taxon>Alteromonadales</taxon>
        <taxon>Idiomarinaceae</taxon>
        <taxon>Pseudidiomarina</taxon>
    </lineage>
</organism>
<dbReference type="EMBL" id="PYVS01000016">
    <property type="protein sequence ID" value="PTB83065.1"/>
    <property type="molecule type" value="Genomic_DNA"/>
</dbReference>
<evidence type="ECO:0000313" key="5">
    <source>
        <dbReference type="EMBL" id="PTB86826.1"/>
    </source>
</evidence>
<dbReference type="SUPFAM" id="SSF52172">
    <property type="entry name" value="CheY-like"/>
    <property type="match status" value="1"/>
</dbReference>
<dbReference type="Pfam" id="PF00072">
    <property type="entry name" value="Response_reg"/>
    <property type="match status" value="1"/>
</dbReference>
<dbReference type="InterPro" id="IPR050595">
    <property type="entry name" value="Bact_response_regulator"/>
</dbReference>
<dbReference type="Proteomes" id="UP000243022">
    <property type="component" value="Unassembled WGS sequence"/>
</dbReference>
<comment type="caution">
    <text evidence="5">The sequence shown here is derived from an EMBL/GenBank/DDBJ whole genome shotgun (WGS) entry which is preliminary data.</text>
</comment>
<evidence type="ECO:0000256" key="1">
    <source>
        <dbReference type="ARBA" id="ARBA00022553"/>
    </source>
</evidence>
<evidence type="ECO:0000313" key="7">
    <source>
        <dbReference type="Proteomes" id="UP000241514"/>
    </source>
</evidence>
<dbReference type="GO" id="GO:0000160">
    <property type="term" value="P:phosphorelay signal transduction system"/>
    <property type="evidence" value="ECO:0007669"/>
    <property type="project" value="InterPro"/>
</dbReference>
<evidence type="ECO:0000259" key="3">
    <source>
        <dbReference type="PROSITE" id="PS50110"/>
    </source>
</evidence>
<dbReference type="EMBL" id="PYVG01000016">
    <property type="protein sequence ID" value="PTB89323.1"/>
    <property type="molecule type" value="Genomic_DNA"/>
</dbReference>
<keyword evidence="1 2" id="KW-0597">Phosphoprotein</keyword>
<name>A0A2T4CZ22_9GAMM</name>
<dbReference type="Proteomes" id="UP000241514">
    <property type="component" value="Unassembled WGS sequence"/>
</dbReference>
<dbReference type="PROSITE" id="PS50110">
    <property type="entry name" value="RESPONSE_REGULATORY"/>
    <property type="match status" value="1"/>
</dbReference>
<reference evidence="7 8" key="1">
    <citation type="submission" date="2018-03" db="EMBL/GenBank/DDBJ databases">
        <title>Cross-interface Injection: A General Nanoliter Liquid Handling Method Applied to Single Cells Genome Amplification Automated Nanoliter Liquid Handling Applied to Single Cell Multiple Displacement Amplification.</title>
        <authorList>
            <person name="Yun J."/>
            <person name="Xu P."/>
            <person name="Xu J."/>
            <person name="Dai X."/>
            <person name="Wang Y."/>
            <person name="Zheng X."/>
            <person name="Cao C."/>
            <person name="Yi Q."/>
            <person name="Zhu Y."/>
            <person name="Wang L."/>
            <person name="Dong Z."/>
            <person name="Huang Y."/>
            <person name="Huang L."/>
            <person name="Du W."/>
        </authorList>
    </citation>
    <scope>NUCLEOTIDE SEQUENCE [LARGE SCALE GENOMIC DNA]</scope>
    <source>
        <strain evidence="6 7">A9-4</strain>
        <strain evidence="5">Z-D3-2</strain>
        <strain evidence="4 8">Z-E1-2</strain>
    </source>
</reference>
<proteinExistence type="predicted"/>
<gene>
    <name evidence="6" type="ORF">C9928_04040</name>
    <name evidence="5" type="ORF">C9940_00835</name>
    <name evidence="4" type="ORF">C9986_01385</name>
</gene>
<dbReference type="InterPro" id="IPR001789">
    <property type="entry name" value="Sig_transdc_resp-reg_receiver"/>
</dbReference>
<feature type="modified residue" description="4-aspartylphosphate" evidence="2">
    <location>
        <position position="66"/>
    </location>
</feature>
<feature type="domain" description="Response regulatory" evidence="3">
    <location>
        <begin position="17"/>
        <end position="133"/>
    </location>
</feature>
<dbReference type="AlphaFoldDB" id="A0A2T4CZ22"/>
<dbReference type="EMBL" id="PYVN01000004">
    <property type="protein sequence ID" value="PTB86826.1"/>
    <property type="molecule type" value="Genomic_DNA"/>
</dbReference>
<dbReference type="PANTHER" id="PTHR44591:SF3">
    <property type="entry name" value="RESPONSE REGULATORY DOMAIN-CONTAINING PROTEIN"/>
    <property type="match status" value="1"/>
</dbReference>
<dbReference type="Gene3D" id="3.40.50.2300">
    <property type="match status" value="1"/>
</dbReference>
<dbReference type="PANTHER" id="PTHR44591">
    <property type="entry name" value="STRESS RESPONSE REGULATOR PROTEIN 1"/>
    <property type="match status" value="1"/>
</dbReference>
<evidence type="ECO:0000313" key="6">
    <source>
        <dbReference type="EMBL" id="PTB89323.1"/>
    </source>
</evidence>
<dbReference type="SMART" id="SM00448">
    <property type="entry name" value="REC"/>
    <property type="match status" value="1"/>
</dbReference>
<accession>A0A2T4CZ22</accession>